<dbReference type="RefSeq" id="WP_217065868.1">
    <property type="nucleotide sequence ID" value="NZ_JAHQCS010000085.1"/>
</dbReference>
<keyword evidence="2" id="KW-1185">Reference proteome</keyword>
<comment type="caution">
    <text evidence="1">The sequence shown here is derived from an EMBL/GenBank/DDBJ whole genome shotgun (WGS) entry which is preliminary data.</text>
</comment>
<sequence length="323" mass="37929">MDNNQSFITLFKSVEYAKSYLKQRYQSFGFSSPTELAFKNGYTLVYYINMGETYFQQGKSAPLSIQPVLYFYGLSNWLKGALLTIDPDYPATTQVLAHGVSTRKKKKQGYRFLDDEIKVQKDGLFPFISNQLFNMKQLTGEKYKMKHLLMIIPELNKLFETLEKDKPLFIVESQMEKSSTANKREYMNLDISDVLLKKINLTPKQFEKMVKEKIGTELICKELNKHLIITVNAHSLFPPVYKNMENQFFIPSHLPLYFKIPELMSHYLILYNLSMICRYEIEWWGELLYSFSNNDLSFIDAFLNITKVKSPLLLQSLFFHDFN</sequence>
<evidence type="ECO:0000313" key="2">
    <source>
        <dbReference type="Proteomes" id="UP000784880"/>
    </source>
</evidence>
<proteinExistence type="predicted"/>
<organism evidence="1 2">
    <name type="scientific">Evansella tamaricis</name>
    <dbReference type="NCBI Taxonomy" id="2069301"/>
    <lineage>
        <taxon>Bacteria</taxon>
        <taxon>Bacillati</taxon>
        <taxon>Bacillota</taxon>
        <taxon>Bacilli</taxon>
        <taxon>Bacillales</taxon>
        <taxon>Bacillaceae</taxon>
        <taxon>Evansella</taxon>
    </lineage>
</organism>
<protein>
    <submittedName>
        <fullName evidence="1">YaaC family protein</fullName>
    </submittedName>
</protein>
<dbReference type="InterPro" id="IPR026988">
    <property type="entry name" value="YaaC-like"/>
</dbReference>
<gene>
    <name evidence="1" type="ORF">KS419_08625</name>
</gene>
<reference evidence="1 2" key="1">
    <citation type="submission" date="2021-06" db="EMBL/GenBank/DDBJ databases">
        <title>Bacillus sp. RD4P76, an endophyte from a halophyte.</title>
        <authorList>
            <person name="Sun J.-Q."/>
        </authorList>
    </citation>
    <scope>NUCLEOTIDE SEQUENCE [LARGE SCALE GENOMIC DNA]</scope>
    <source>
        <strain evidence="1 2">CGMCC 1.15917</strain>
    </source>
</reference>
<dbReference type="Proteomes" id="UP000784880">
    <property type="component" value="Unassembled WGS sequence"/>
</dbReference>
<name>A0ABS6JDQ4_9BACI</name>
<dbReference type="Pfam" id="PF14175">
    <property type="entry name" value="YaaC"/>
    <property type="match status" value="1"/>
</dbReference>
<dbReference type="EMBL" id="JAHQCS010000085">
    <property type="protein sequence ID" value="MBU9711799.1"/>
    <property type="molecule type" value="Genomic_DNA"/>
</dbReference>
<accession>A0ABS6JDQ4</accession>
<evidence type="ECO:0000313" key="1">
    <source>
        <dbReference type="EMBL" id="MBU9711799.1"/>
    </source>
</evidence>